<gene>
    <name evidence="1" type="ORF">EDD42_1999</name>
</gene>
<comment type="caution">
    <text evidence="1">The sequence shown here is derived from an EMBL/GenBank/DDBJ whole genome shotgun (WGS) entry which is preliminary data.</text>
</comment>
<evidence type="ECO:0008006" key="3">
    <source>
        <dbReference type="Google" id="ProtNLM"/>
    </source>
</evidence>
<dbReference type="AlphaFoldDB" id="A0A3N2C326"/>
<sequence>MIGFGAEPDGVICSRAGCRAAASWRIEWRNPKIHAEDRVKVWTACDEHVDFLEAFLEARSFPLERRPLASAVGP</sequence>
<dbReference type="Proteomes" id="UP000266915">
    <property type="component" value="Unassembled WGS sequence"/>
</dbReference>
<evidence type="ECO:0000313" key="2">
    <source>
        <dbReference type="Proteomes" id="UP000266915"/>
    </source>
</evidence>
<organism evidence="1 2">
    <name type="scientific">Plantibacter flavus</name>
    <dbReference type="NCBI Taxonomy" id="150123"/>
    <lineage>
        <taxon>Bacteria</taxon>
        <taxon>Bacillati</taxon>
        <taxon>Actinomycetota</taxon>
        <taxon>Actinomycetes</taxon>
        <taxon>Micrococcales</taxon>
        <taxon>Microbacteriaceae</taxon>
        <taxon>Plantibacter</taxon>
    </lineage>
</organism>
<keyword evidence="2" id="KW-1185">Reference proteome</keyword>
<dbReference type="EMBL" id="RKHL01000001">
    <property type="protein sequence ID" value="ROR81918.1"/>
    <property type="molecule type" value="Genomic_DNA"/>
</dbReference>
<dbReference type="RefSeq" id="WP_085510919.1">
    <property type="nucleotide sequence ID" value="NZ_FXAP01000001.1"/>
</dbReference>
<reference evidence="1 2" key="1">
    <citation type="submission" date="2018-11" db="EMBL/GenBank/DDBJ databases">
        <title>Sequencing the genomes of 1000 actinobacteria strains.</title>
        <authorList>
            <person name="Klenk H.-P."/>
        </authorList>
    </citation>
    <scope>NUCLEOTIDE SEQUENCE [LARGE SCALE GENOMIC DNA]</scope>
    <source>
        <strain evidence="1 2">DSM 14012</strain>
    </source>
</reference>
<evidence type="ECO:0000313" key="1">
    <source>
        <dbReference type="EMBL" id="ROR81918.1"/>
    </source>
</evidence>
<protein>
    <recommendedName>
        <fullName evidence="3">Acetone carboxylase</fullName>
    </recommendedName>
</protein>
<accession>A0A3N2C326</accession>
<name>A0A3N2C326_9MICO</name>
<proteinExistence type="predicted"/>